<name>A0ABX0JKU4_9BACL</name>
<evidence type="ECO:0000313" key="1">
    <source>
        <dbReference type="EMBL" id="NHN34721.1"/>
    </source>
</evidence>
<dbReference type="Proteomes" id="UP001165962">
    <property type="component" value="Unassembled WGS sequence"/>
</dbReference>
<dbReference type="RefSeq" id="WP_166156172.1">
    <property type="nucleotide sequence ID" value="NZ_JAAOIW010000021.1"/>
</dbReference>
<comment type="caution">
    <text evidence="1">The sequence shown here is derived from an EMBL/GenBank/DDBJ whole genome shotgun (WGS) entry which is preliminary data.</text>
</comment>
<protein>
    <recommendedName>
        <fullName evidence="3">Zinc dependent phospholipase C</fullName>
    </recommendedName>
</protein>
<keyword evidence="2" id="KW-1185">Reference proteome</keyword>
<accession>A0ABX0JKU4</accession>
<organism evidence="1 2">
    <name type="scientific">Paenibacillus agricola</name>
    <dbReference type="NCBI Taxonomy" id="2716264"/>
    <lineage>
        <taxon>Bacteria</taxon>
        <taxon>Bacillati</taxon>
        <taxon>Bacillota</taxon>
        <taxon>Bacilli</taxon>
        <taxon>Bacillales</taxon>
        <taxon>Paenibacillaceae</taxon>
        <taxon>Paenibacillus</taxon>
    </lineage>
</organism>
<evidence type="ECO:0008006" key="3">
    <source>
        <dbReference type="Google" id="ProtNLM"/>
    </source>
</evidence>
<sequence>MGSRMMHLLIADRVSTNRGRMLLGSIAPDGDEIKGETHFKGTRYTLSDGAPSEYGRFIAKYHEKFTDPYYIGYLTHLVADDMWATFMYYSGLKDRLRNEPNFYKELHKDFYLCNAKLAEKYVSDGLYEALNLSDDVPKLTEIDKESVMRIKHQALGDFKYPSENISEPLTIVTVDGICAYIERAARRSLDVCYPWLKTISNVKSVILIPVYF</sequence>
<dbReference type="EMBL" id="JAAOIW010000021">
    <property type="protein sequence ID" value="NHN34721.1"/>
    <property type="molecule type" value="Genomic_DNA"/>
</dbReference>
<evidence type="ECO:0000313" key="2">
    <source>
        <dbReference type="Proteomes" id="UP001165962"/>
    </source>
</evidence>
<reference evidence="1" key="1">
    <citation type="submission" date="2020-03" db="EMBL/GenBank/DDBJ databases">
        <title>Draft sequencing of Paenibacilllus sp. S3N08.</title>
        <authorList>
            <person name="Kim D.-U."/>
        </authorList>
    </citation>
    <scope>NUCLEOTIDE SEQUENCE</scope>
    <source>
        <strain evidence="1">S3N08</strain>
    </source>
</reference>
<gene>
    <name evidence="1" type="ORF">G9U52_33720</name>
</gene>
<proteinExistence type="predicted"/>